<evidence type="ECO:0000313" key="3">
    <source>
        <dbReference type="Proteomes" id="UP001595912"/>
    </source>
</evidence>
<dbReference type="RefSeq" id="WP_380125512.1">
    <property type="nucleotide sequence ID" value="NZ_JBHSIU010000068.1"/>
</dbReference>
<feature type="region of interest" description="Disordered" evidence="1">
    <location>
        <begin position="65"/>
        <end position="87"/>
    </location>
</feature>
<sequence length="87" mass="8893">MDAATGADLAGPALPVVTGPAVRALGWSGSTLVVVQYEAETDLPSFFDETGATETRHVRVLGLQSGAEPQVLLDPPGMSPPSTSRSS</sequence>
<name>A0ABV9W9L5_9ACTN</name>
<dbReference type="Proteomes" id="UP001595912">
    <property type="component" value="Unassembled WGS sequence"/>
</dbReference>
<reference evidence="3" key="1">
    <citation type="journal article" date="2019" name="Int. J. Syst. Evol. Microbiol.">
        <title>The Global Catalogue of Microorganisms (GCM) 10K type strain sequencing project: providing services to taxonomists for standard genome sequencing and annotation.</title>
        <authorList>
            <consortium name="The Broad Institute Genomics Platform"/>
            <consortium name="The Broad Institute Genome Sequencing Center for Infectious Disease"/>
            <person name="Wu L."/>
            <person name="Ma J."/>
        </authorList>
    </citation>
    <scope>NUCLEOTIDE SEQUENCE [LARGE SCALE GENOMIC DNA]</scope>
    <source>
        <strain evidence="3">CGMCC 4.7152</strain>
    </source>
</reference>
<evidence type="ECO:0000256" key="1">
    <source>
        <dbReference type="SAM" id="MobiDB-lite"/>
    </source>
</evidence>
<keyword evidence="3" id="KW-1185">Reference proteome</keyword>
<dbReference type="EMBL" id="JBHSIU010000068">
    <property type="protein sequence ID" value="MFC5005044.1"/>
    <property type="molecule type" value="Genomic_DNA"/>
</dbReference>
<organism evidence="2 3">
    <name type="scientific">Dactylosporangium cerinum</name>
    <dbReference type="NCBI Taxonomy" id="1434730"/>
    <lineage>
        <taxon>Bacteria</taxon>
        <taxon>Bacillati</taxon>
        <taxon>Actinomycetota</taxon>
        <taxon>Actinomycetes</taxon>
        <taxon>Micromonosporales</taxon>
        <taxon>Micromonosporaceae</taxon>
        <taxon>Dactylosporangium</taxon>
    </lineage>
</organism>
<accession>A0ABV9W9L5</accession>
<evidence type="ECO:0000313" key="2">
    <source>
        <dbReference type="EMBL" id="MFC5005044.1"/>
    </source>
</evidence>
<proteinExistence type="predicted"/>
<protein>
    <submittedName>
        <fullName evidence="2">Uncharacterized protein</fullName>
    </submittedName>
</protein>
<gene>
    <name evidence="2" type="ORF">ACFPIJ_45340</name>
</gene>
<comment type="caution">
    <text evidence="2">The sequence shown here is derived from an EMBL/GenBank/DDBJ whole genome shotgun (WGS) entry which is preliminary data.</text>
</comment>